<dbReference type="PANTHER" id="PTHR30595:SF6">
    <property type="entry name" value="SCHLAFEN ALBA-2 DOMAIN-CONTAINING PROTEIN"/>
    <property type="match status" value="1"/>
</dbReference>
<comment type="caution">
    <text evidence="3">The sequence shown here is derived from an EMBL/GenBank/DDBJ whole genome shotgun (WGS) entry which is preliminary data.</text>
</comment>
<dbReference type="Gene3D" id="1.10.10.10">
    <property type="entry name" value="Winged helix-like DNA-binding domain superfamily/Winged helix DNA-binding domain"/>
    <property type="match status" value="1"/>
</dbReference>
<reference evidence="3 4" key="1">
    <citation type="submission" date="2012-06" db="EMBL/GenBank/DDBJ databases">
        <title>Draft Genome Sequence of Lactobacillus hominis Strain CRBIP 24.179T, isolated from human intestine.</title>
        <authorList>
            <person name="Cousin S."/>
            <person name="Ma L."/>
            <person name="Bizet C."/>
            <person name="Loux V."/>
            <person name="Bouchier C."/>
            <person name="Clermont D."/>
            <person name="Creno S."/>
        </authorList>
    </citation>
    <scope>NUCLEOTIDE SEQUENCE [LARGE SCALE GENOMIC DNA]</scope>
    <source>
        <strain evidence="4">CRBIP 24.179T</strain>
    </source>
</reference>
<protein>
    <submittedName>
        <fullName evidence="3">Divergent AAA domain protein</fullName>
    </submittedName>
</protein>
<dbReference type="AlphaFoldDB" id="I7IV83"/>
<proteinExistence type="predicted"/>
<evidence type="ECO:0000313" key="4">
    <source>
        <dbReference type="Proteomes" id="UP000009320"/>
    </source>
</evidence>
<dbReference type="PANTHER" id="PTHR30595">
    <property type="entry name" value="GLPR-RELATED TRANSCRIPTIONAL REPRESSOR"/>
    <property type="match status" value="1"/>
</dbReference>
<accession>I7IV83</accession>
<dbReference type="Proteomes" id="UP000009320">
    <property type="component" value="Unassembled WGS sequence"/>
</dbReference>
<gene>
    <name evidence="3" type="ORF">BN55_03530</name>
</gene>
<evidence type="ECO:0000313" key="3">
    <source>
        <dbReference type="EMBL" id="CCI80993.1"/>
    </source>
</evidence>
<organism evidence="3 4">
    <name type="scientific">Lactobacillus hominis DSM 23910 = CRBIP 24.179</name>
    <dbReference type="NCBI Taxonomy" id="1423758"/>
    <lineage>
        <taxon>Bacteria</taxon>
        <taxon>Bacillati</taxon>
        <taxon>Bacillota</taxon>
        <taxon>Bacilli</taxon>
        <taxon>Lactobacillales</taxon>
        <taxon>Lactobacillaceae</taxon>
        <taxon>Lactobacillus</taxon>
    </lineage>
</organism>
<dbReference type="InterPro" id="IPR036388">
    <property type="entry name" value="WH-like_DNA-bd_sf"/>
</dbReference>
<dbReference type="GeneID" id="82846275"/>
<dbReference type="EMBL" id="CAKE01000001">
    <property type="protein sequence ID" value="CCI80993.1"/>
    <property type="molecule type" value="Genomic_DNA"/>
</dbReference>
<sequence length="420" mass="47636">MRETKDLEFKEQVTNTFLKTVSAFANYGTGKIKFGIKDNGQVIGLNNPVDACINIENKINDSIKPNPDYNLIIDDKTKVITLIVNKGNNAPYFYKSKAYKRNDSASVEVDPVELSRLILKSENKSYDSLVSNNQDLTFNMLEQALKDHLGISNLTSDILITLELKNREGHYTNAGALLADKNNYRGIDIVRFGENINIMLDRLAYEQMSILEEYKQAIEKYRQYYQHEEIIGSERKKIQSIPEKAFREAVANALVHRTWDVNAQIKISMFDDRIEIISPGGLPDGLSKEEYLAGQISILRNPIIAGVFFRLGLIEQFGTGVQRILKEYSHSIIQPQFLIYDNSITIKLPVVQESLQDLTGDEQKVYSVLKDKELSTSEIVQMTGFGRTKTLNVIKKLIDDGYATKIGNGRSTKYRVAKNK</sequence>
<dbReference type="Pfam" id="PF22168">
    <property type="entry name" value="DIP2311-like_C"/>
    <property type="match status" value="1"/>
</dbReference>
<evidence type="ECO:0000259" key="2">
    <source>
        <dbReference type="Pfam" id="PF22168"/>
    </source>
</evidence>
<dbReference type="OrthoDB" id="9807907at2"/>
<feature type="domain" description="Schlafen AlbA-2" evidence="1">
    <location>
        <begin position="3"/>
        <end position="109"/>
    </location>
</feature>
<dbReference type="Gene3D" id="3.30.565.60">
    <property type="match status" value="1"/>
</dbReference>
<name>I7IV83_9LACO</name>
<dbReference type="Pfam" id="PF13749">
    <property type="entry name" value="HATPase_c_4"/>
    <property type="match status" value="1"/>
</dbReference>
<dbReference type="InterPro" id="IPR054760">
    <property type="entry name" value="DIP2311-like_C"/>
</dbReference>
<keyword evidence="4" id="KW-1185">Reference proteome</keyword>
<dbReference type="Gene3D" id="3.30.950.30">
    <property type="entry name" value="Schlafen, AAA domain"/>
    <property type="match status" value="1"/>
</dbReference>
<dbReference type="InterPro" id="IPR038475">
    <property type="entry name" value="RecG_C_sf"/>
</dbReference>
<dbReference type="RefSeq" id="WP_008469584.1">
    <property type="nucleotide sequence ID" value="NZ_AYZP01000001.1"/>
</dbReference>
<feature type="domain" description="Transcriptional regulator DIP2311-like C-terminal" evidence="2">
    <location>
        <begin position="373"/>
        <end position="416"/>
    </location>
</feature>
<dbReference type="InterPro" id="IPR038461">
    <property type="entry name" value="Schlafen_AlbA_2_dom_sf"/>
</dbReference>
<dbReference type="eggNOG" id="COG2865">
    <property type="taxonomic scope" value="Bacteria"/>
</dbReference>
<dbReference type="STRING" id="1423758.FC41_GL000245"/>
<dbReference type="SUPFAM" id="SSF46785">
    <property type="entry name" value="Winged helix' DNA-binding domain"/>
    <property type="match status" value="1"/>
</dbReference>
<evidence type="ECO:0000259" key="1">
    <source>
        <dbReference type="Pfam" id="PF04326"/>
    </source>
</evidence>
<dbReference type="Pfam" id="PF04326">
    <property type="entry name" value="SLFN_AlbA_2"/>
    <property type="match status" value="1"/>
</dbReference>
<dbReference type="PATRIC" id="fig|1423758.3.peg.249"/>
<dbReference type="InterPro" id="IPR036390">
    <property type="entry name" value="WH_DNA-bd_sf"/>
</dbReference>
<dbReference type="InterPro" id="IPR007421">
    <property type="entry name" value="Schlafen_AlbA_2_dom"/>
</dbReference>